<gene>
    <name evidence="3" type="ORF">ACFSJD_35605</name>
</gene>
<dbReference type="EMBL" id="JBHUCO010000051">
    <property type="protein sequence ID" value="MFD1522863.1"/>
    <property type="molecule type" value="Genomic_DNA"/>
</dbReference>
<reference evidence="4" key="1">
    <citation type="journal article" date="2019" name="Int. J. Syst. Evol. Microbiol.">
        <title>The Global Catalogue of Microorganisms (GCM) 10K type strain sequencing project: providing services to taxonomists for standard genome sequencing and annotation.</title>
        <authorList>
            <consortium name="The Broad Institute Genomics Platform"/>
            <consortium name="The Broad Institute Genome Sequencing Center for Infectious Disease"/>
            <person name="Wu L."/>
            <person name="Ma J."/>
        </authorList>
    </citation>
    <scope>NUCLEOTIDE SEQUENCE [LARGE SCALE GENOMIC DNA]</scope>
    <source>
        <strain evidence="4">CCM 7043</strain>
    </source>
</reference>
<dbReference type="InterPro" id="IPR023631">
    <property type="entry name" value="Amidase_dom"/>
</dbReference>
<name>A0ABW4F5B0_9PSEU</name>
<comment type="similarity">
    <text evidence="1">Belongs to the amidase family.</text>
</comment>
<accession>A0ABW4F5B0</accession>
<sequence length="485" mass="51721">MTLEMTDPAAEIAALDATGQAELVRRGEVTPLELVNWAIERIERLNPLLNAVVTPTYERARARARAVPEGPFAGVPFLLKDLIAEEEGVPLSSGSAFLRDYVSRHTSELVRRLQVAGLVMLGKTNAPEFGMVPTCEPARFGVTRNPWDPDRSTSGSSGGSAAAVAAGMVPMAHGNDLSGSLRFPASACGLFGFKPTRARVPLGPHFGDMVNGWVAEHAMTVSVRDSAALLDATAGPAPGDPYPAPAQAGPFAAEVGADPRKLRIAYTPRTAGGELGHPDCVEALMDAVMLCTELGHEVVEADVPGLDEQIGDAIGTVFNATLAWLIESWIRRLGREPGPHELEPITRVSWESARGTTGGDYLLAVERMQVFARGVAAFLGRVDMWLTPTMSEPPAPLGQIVSTPDDPLRAFRRGGRTVEYPAVVANITGNPAMSVPLWHNADGLPIGVHFLGRFGDEATLFRLAGQLERARPWAGRTPAVHASRH</sequence>
<dbReference type="PANTHER" id="PTHR11895">
    <property type="entry name" value="TRANSAMIDASE"/>
    <property type="match status" value="1"/>
</dbReference>
<evidence type="ECO:0000256" key="1">
    <source>
        <dbReference type="ARBA" id="ARBA00009199"/>
    </source>
</evidence>
<dbReference type="Proteomes" id="UP001597114">
    <property type="component" value="Unassembled WGS sequence"/>
</dbReference>
<feature type="domain" description="Amidase" evidence="2">
    <location>
        <begin position="33"/>
        <end position="460"/>
    </location>
</feature>
<dbReference type="Pfam" id="PF01425">
    <property type="entry name" value="Amidase"/>
    <property type="match status" value="1"/>
</dbReference>
<comment type="caution">
    <text evidence="3">The sequence shown here is derived from an EMBL/GenBank/DDBJ whole genome shotgun (WGS) entry which is preliminary data.</text>
</comment>
<evidence type="ECO:0000313" key="3">
    <source>
        <dbReference type="EMBL" id="MFD1522863.1"/>
    </source>
</evidence>
<dbReference type="PANTHER" id="PTHR11895:SF7">
    <property type="entry name" value="GLUTAMYL-TRNA(GLN) AMIDOTRANSFERASE SUBUNIT A, MITOCHONDRIAL"/>
    <property type="match status" value="1"/>
</dbReference>
<evidence type="ECO:0000313" key="4">
    <source>
        <dbReference type="Proteomes" id="UP001597114"/>
    </source>
</evidence>
<keyword evidence="4" id="KW-1185">Reference proteome</keyword>
<protein>
    <submittedName>
        <fullName evidence="3">Amidase</fullName>
    </submittedName>
</protein>
<dbReference type="SUPFAM" id="SSF75304">
    <property type="entry name" value="Amidase signature (AS) enzymes"/>
    <property type="match status" value="1"/>
</dbReference>
<dbReference type="RefSeq" id="WP_344725826.1">
    <property type="nucleotide sequence ID" value="NZ_BAAAUS010000035.1"/>
</dbReference>
<dbReference type="InterPro" id="IPR000120">
    <property type="entry name" value="Amidase"/>
</dbReference>
<organism evidence="3 4">
    <name type="scientific">Pseudonocardia yunnanensis</name>
    <dbReference type="NCBI Taxonomy" id="58107"/>
    <lineage>
        <taxon>Bacteria</taxon>
        <taxon>Bacillati</taxon>
        <taxon>Actinomycetota</taxon>
        <taxon>Actinomycetes</taxon>
        <taxon>Pseudonocardiales</taxon>
        <taxon>Pseudonocardiaceae</taxon>
        <taxon>Pseudonocardia</taxon>
    </lineage>
</organism>
<evidence type="ECO:0000259" key="2">
    <source>
        <dbReference type="Pfam" id="PF01425"/>
    </source>
</evidence>
<dbReference type="InterPro" id="IPR036928">
    <property type="entry name" value="AS_sf"/>
</dbReference>
<dbReference type="Gene3D" id="3.90.1300.10">
    <property type="entry name" value="Amidase signature (AS) domain"/>
    <property type="match status" value="1"/>
</dbReference>
<proteinExistence type="inferred from homology"/>